<evidence type="ECO:0000313" key="2">
    <source>
        <dbReference type="EMBL" id="TAI49398.1"/>
    </source>
</evidence>
<feature type="chain" id="PRO_5020211575" evidence="1">
    <location>
        <begin position="20"/>
        <end position="578"/>
    </location>
</feature>
<feature type="signal peptide" evidence="1">
    <location>
        <begin position="1"/>
        <end position="19"/>
    </location>
</feature>
<evidence type="ECO:0000256" key="1">
    <source>
        <dbReference type="SAM" id="SignalP"/>
    </source>
</evidence>
<keyword evidence="1" id="KW-0732">Signal</keyword>
<dbReference type="AlphaFoldDB" id="A0A4Q8QJB2"/>
<accession>A0A4Q8QJB2</accession>
<dbReference type="NCBIfam" id="TIGR04131">
    <property type="entry name" value="Bac_Flav_CTERM"/>
    <property type="match status" value="1"/>
</dbReference>
<keyword evidence="3" id="KW-1185">Reference proteome</keyword>
<dbReference type="Gene3D" id="2.60.40.10">
    <property type="entry name" value="Immunoglobulins"/>
    <property type="match status" value="2"/>
</dbReference>
<dbReference type="Pfam" id="PF13585">
    <property type="entry name" value="CHU_C"/>
    <property type="match status" value="1"/>
</dbReference>
<name>A0A4Q8QJB2_9FLAO</name>
<dbReference type="OrthoDB" id="9813840at2"/>
<comment type="caution">
    <text evidence="2">The sequence shown here is derived from an EMBL/GenBank/DDBJ whole genome shotgun (WGS) entry which is preliminary data.</text>
</comment>
<dbReference type="RefSeq" id="WP_130611211.1">
    <property type="nucleotide sequence ID" value="NZ_SGIU01000001.1"/>
</dbReference>
<protein>
    <submittedName>
        <fullName evidence="2">T9SS type B sorting domain-containing protein</fullName>
    </submittedName>
</protein>
<dbReference type="PROSITE" id="PS51257">
    <property type="entry name" value="PROKAR_LIPOPROTEIN"/>
    <property type="match status" value="1"/>
</dbReference>
<dbReference type="InterPro" id="IPR013783">
    <property type="entry name" value="Ig-like_fold"/>
</dbReference>
<organism evidence="2 3">
    <name type="scientific">Flagellimonas allohymeniacidonis</name>
    <dbReference type="NCBI Taxonomy" id="2517819"/>
    <lineage>
        <taxon>Bacteria</taxon>
        <taxon>Pseudomonadati</taxon>
        <taxon>Bacteroidota</taxon>
        <taxon>Flavobacteriia</taxon>
        <taxon>Flavobacteriales</taxon>
        <taxon>Flavobacteriaceae</taxon>
        <taxon>Flagellimonas</taxon>
    </lineage>
</organism>
<reference evidence="2 3" key="1">
    <citation type="submission" date="2019-02" db="EMBL/GenBank/DDBJ databases">
        <title>Draft genome sequence of Muricauda sp. 176CP4-71.</title>
        <authorList>
            <person name="Park J.-S."/>
        </authorList>
    </citation>
    <scope>NUCLEOTIDE SEQUENCE [LARGE SCALE GENOMIC DNA]</scope>
    <source>
        <strain evidence="2 3">176CP4-71</strain>
    </source>
</reference>
<evidence type="ECO:0000313" key="3">
    <source>
        <dbReference type="Proteomes" id="UP000291981"/>
    </source>
</evidence>
<sequence length="578" mass="62919">MLKKIALFLTLCSTAIGLGQSCPSLITPLDGATNVPVDATIVWNAVAGIPGYQIRLGTAPGLGDIAQASVGSSTAYTPPRGMPENTEVFVTIVLDFLFQGGDDIICQGQSFFTEDVVTPPSCTNIRTPVDNATDVSVFTNISWDYAPRATGYRVALGTSPGGNEIFPLQDVGNVLTFNPPGQLPPNQDIYVRIIPYNENGDAVNCEEYEFTTRDVAPLPGCTSLISPANGEVNVPLTPFIEWVEVPEATGYRVTIGTTPDGNDILDEASFFTNSTFVIDFDENRTFFITIVPFNPSGSAIGCPQESFSTALGCGPFLDLTTGDFVDLFPDIEFPTVFSFCKNNEPLVLEAPPGADGYRWVSVDQFGNNTILEEGNQVTITENGTFFLEAFNFSPQAEGVLECPVILDFEVVSSETPRIDNLRVRETALGLDVTVEVSGSGDYEYAINNIDGPYQDSNQFSGVTPGTSTFYVRDKGGCGIVEETLVQDLTVEGFPKFFTPNGDTINDFWQFIQPKTGEQIVLQSIQIFDRYGMFLKQIDQNSLGWDGTFNGNPLPSGDYWFKAVDNQNRMVQGHFALKR</sequence>
<dbReference type="Proteomes" id="UP000291981">
    <property type="component" value="Unassembled WGS sequence"/>
</dbReference>
<proteinExistence type="predicted"/>
<dbReference type="EMBL" id="SGIU01000001">
    <property type="protein sequence ID" value="TAI49398.1"/>
    <property type="molecule type" value="Genomic_DNA"/>
</dbReference>
<gene>
    <name evidence="2" type="ORF">EW142_06260</name>
</gene>
<dbReference type="InterPro" id="IPR026341">
    <property type="entry name" value="T9SS_type_B"/>
</dbReference>